<dbReference type="SUPFAM" id="SSF53474">
    <property type="entry name" value="alpha/beta-Hydrolases"/>
    <property type="match status" value="1"/>
</dbReference>
<dbReference type="PANTHER" id="PTHR12277">
    <property type="entry name" value="ALPHA/BETA HYDROLASE DOMAIN-CONTAINING PROTEIN"/>
    <property type="match status" value="1"/>
</dbReference>
<keyword evidence="2" id="KW-0378">Hydrolase</keyword>
<evidence type="ECO:0000313" key="3">
    <source>
        <dbReference type="Proteomes" id="UP001156215"/>
    </source>
</evidence>
<organism evidence="2 3">
    <name type="scientific">Oxalobacter vibrioformis</name>
    <dbReference type="NCBI Taxonomy" id="933080"/>
    <lineage>
        <taxon>Bacteria</taxon>
        <taxon>Pseudomonadati</taxon>
        <taxon>Pseudomonadota</taxon>
        <taxon>Betaproteobacteria</taxon>
        <taxon>Burkholderiales</taxon>
        <taxon>Oxalobacteraceae</taxon>
        <taxon>Oxalobacter</taxon>
    </lineage>
</organism>
<protein>
    <submittedName>
        <fullName evidence="2">Alpha/beta hydrolase</fullName>
    </submittedName>
</protein>
<sequence>MYKRIFYPDNITATTPETFGLDYEDVYFNSEDGTRLSGWFLPAATVASPKDAKGTVIHMHSNSGNISSHWQFAGWLPDQGYNVFVFDYRGFGKSYGQAAPKGILEDAVAAITYVRSRTDIDTSKIFIYGQSLGGTLAIAAAAINPDGVRAVAVESAFYSYSSVADERRPGEGYGFEPDDIYSAGHYVSQLSPIPLLILHGDSDSITSYAQSEQLFAEAKEPKKLELIKYGRHLAAMTEHFGDHFQKMIMEFFQSALTK</sequence>
<evidence type="ECO:0000313" key="2">
    <source>
        <dbReference type="EMBL" id="WAW11211.1"/>
    </source>
</evidence>
<dbReference type="Gene3D" id="3.40.50.1820">
    <property type="entry name" value="alpha/beta hydrolase"/>
    <property type="match status" value="1"/>
</dbReference>
<dbReference type="Pfam" id="PF00326">
    <property type="entry name" value="Peptidase_S9"/>
    <property type="match status" value="1"/>
</dbReference>
<name>A0A9E9LXS3_9BURK</name>
<dbReference type="RefSeq" id="WP_269310322.1">
    <property type="nucleotide sequence ID" value="NZ_CP098242.1"/>
</dbReference>
<dbReference type="EMBL" id="CP098242">
    <property type="protein sequence ID" value="WAW11211.1"/>
    <property type="molecule type" value="Genomic_DNA"/>
</dbReference>
<dbReference type="Proteomes" id="UP001156215">
    <property type="component" value="Chromosome"/>
</dbReference>
<evidence type="ECO:0000259" key="1">
    <source>
        <dbReference type="Pfam" id="PF00326"/>
    </source>
</evidence>
<dbReference type="GO" id="GO:0006508">
    <property type="term" value="P:proteolysis"/>
    <property type="evidence" value="ECO:0007669"/>
    <property type="project" value="InterPro"/>
</dbReference>
<dbReference type="GO" id="GO:0008236">
    <property type="term" value="F:serine-type peptidase activity"/>
    <property type="evidence" value="ECO:0007669"/>
    <property type="project" value="InterPro"/>
</dbReference>
<dbReference type="InterPro" id="IPR029058">
    <property type="entry name" value="AB_hydrolase_fold"/>
</dbReference>
<gene>
    <name evidence="2" type="ORF">NB640_06165</name>
</gene>
<proteinExistence type="predicted"/>
<dbReference type="PANTHER" id="PTHR12277:SF81">
    <property type="entry name" value="PROTEIN ABHD13"/>
    <property type="match status" value="1"/>
</dbReference>
<keyword evidence="3" id="KW-1185">Reference proteome</keyword>
<feature type="domain" description="Peptidase S9 prolyl oligopeptidase catalytic" evidence="1">
    <location>
        <begin position="75"/>
        <end position="256"/>
    </location>
</feature>
<accession>A0A9E9LXS3</accession>
<dbReference type="AlphaFoldDB" id="A0A9E9LXS3"/>
<reference evidence="2" key="1">
    <citation type="journal article" date="2022" name="Front. Microbiol.">
        <title>New perspectives on an old grouping: The genomic and phenotypic variability of Oxalobacter formigenes and the implications for calcium oxalate stone prevention.</title>
        <authorList>
            <person name="Chmiel J.A."/>
            <person name="Carr C."/>
            <person name="Stuivenberg G.A."/>
            <person name="Venema R."/>
            <person name="Chanyi R.M."/>
            <person name="Al K.F."/>
            <person name="Giguere D."/>
            <person name="Say H."/>
            <person name="Akouris P.P."/>
            <person name="Dominguez Romero S.A."/>
            <person name="Kwong A."/>
            <person name="Tai V."/>
            <person name="Koval S.F."/>
            <person name="Razvi H."/>
            <person name="Bjazevic J."/>
            <person name="Burton J.P."/>
        </authorList>
    </citation>
    <scope>NUCLEOTIDE SEQUENCE</scope>
    <source>
        <strain evidence="2">WoOx3</strain>
    </source>
</reference>
<dbReference type="KEGG" id="ovb:NB640_06165"/>
<dbReference type="InterPro" id="IPR001375">
    <property type="entry name" value="Peptidase_S9_cat"/>
</dbReference>